<keyword evidence="4" id="KW-1185">Reference proteome</keyword>
<keyword evidence="1" id="KW-0560">Oxidoreductase</keyword>
<dbReference type="AlphaFoldDB" id="A0A4R5DHI4"/>
<dbReference type="RefSeq" id="WP_131961171.1">
    <property type="nucleotide sequence ID" value="NZ_SMFL01000012.1"/>
</dbReference>
<evidence type="ECO:0000313" key="3">
    <source>
        <dbReference type="EMBL" id="TDE11324.1"/>
    </source>
</evidence>
<dbReference type="InterPro" id="IPR050523">
    <property type="entry name" value="AKR_Detox_Biosynth"/>
</dbReference>
<evidence type="ECO:0000259" key="2">
    <source>
        <dbReference type="Pfam" id="PF00248"/>
    </source>
</evidence>
<name>A0A4R5DHI4_9BACT</name>
<dbReference type="EMBL" id="SMFL01000012">
    <property type="protein sequence ID" value="TDE11324.1"/>
    <property type="molecule type" value="Genomic_DNA"/>
</dbReference>
<reference evidence="3 4" key="1">
    <citation type="submission" date="2019-03" db="EMBL/GenBank/DDBJ databases">
        <title>Dyadobacter AR-3-6 sp. nov., isolated from arctic soil.</title>
        <authorList>
            <person name="Chaudhary D.K."/>
        </authorList>
    </citation>
    <scope>NUCLEOTIDE SEQUENCE [LARGE SCALE GENOMIC DNA]</scope>
    <source>
        <strain evidence="3 4">AR-3-6</strain>
    </source>
</reference>
<organism evidence="3 4">
    <name type="scientific">Dyadobacter psychrotolerans</name>
    <dbReference type="NCBI Taxonomy" id="2541721"/>
    <lineage>
        <taxon>Bacteria</taxon>
        <taxon>Pseudomonadati</taxon>
        <taxon>Bacteroidota</taxon>
        <taxon>Cytophagia</taxon>
        <taxon>Cytophagales</taxon>
        <taxon>Spirosomataceae</taxon>
        <taxon>Dyadobacter</taxon>
    </lineage>
</organism>
<dbReference type="OrthoDB" id="9773828at2"/>
<dbReference type="GO" id="GO:0005829">
    <property type="term" value="C:cytosol"/>
    <property type="evidence" value="ECO:0007669"/>
    <property type="project" value="UniProtKB-ARBA"/>
</dbReference>
<dbReference type="CDD" id="cd19091">
    <property type="entry name" value="AKR_PsAKR"/>
    <property type="match status" value="1"/>
</dbReference>
<dbReference type="InterPro" id="IPR023210">
    <property type="entry name" value="NADP_OxRdtase_dom"/>
</dbReference>
<dbReference type="SUPFAM" id="SSF51430">
    <property type="entry name" value="NAD(P)-linked oxidoreductase"/>
    <property type="match status" value="1"/>
</dbReference>
<accession>A0A4R5DHI4</accession>
<dbReference type="FunFam" id="3.20.20.100:FF:000004">
    <property type="entry name" value="Oxidoreductase, aldo/keto reductase"/>
    <property type="match status" value="1"/>
</dbReference>
<proteinExistence type="predicted"/>
<gene>
    <name evidence="3" type="ORF">E0F88_25770</name>
</gene>
<dbReference type="GO" id="GO:0016491">
    <property type="term" value="F:oxidoreductase activity"/>
    <property type="evidence" value="ECO:0007669"/>
    <property type="project" value="UniProtKB-KW"/>
</dbReference>
<dbReference type="Gene3D" id="3.20.20.100">
    <property type="entry name" value="NADP-dependent oxidoreductase domain"/>
    <property type="match status" value="1"/>
</dbReference>
<dbReference type="InterPro" id="IPR036812">
    <property type="entry name" value="NAD(P)_OxRdtase_dom_sf"/>
</dbReference>
<feature type="domain" description="NADP-dependent oxidoreductase" evidence="2">
    <location>
        <begin position="16"/>
        <end position="319"/>
    </location>
</feature>
<evidence type="ECO:0000313" key="4">
    <source>
        <dbReference type="Proteomes" id="UP000294850"/>
    </source>
</evidence>
<dbReference type="Proteomes" id="UP000294850">
    <property type="component" value="Unassembled WGS sequence"/>
</dbReference>
<protein>
    <submittedName>
        <fullName evidence="3">Aldo/keto reductase</fullName>
    </submittedName>
</protein>
<comment type="caution">
    <text evidence="3">The sequence shown here is derived from an EMBL/GenBank/DDBJ whole genome shotgun (WGS) entry which is preliminary data.</text>
</comment>
<evidence type="ECO:0000256" key="1">
    <source>
        <dbReference type="ARBA" id="ARBA00023002"/>
    </source>
</evidence>
<dbReference type="PANTHER" id="PTHR43364:SF18">
    <property type="entry name" value="OXIDOREDUCTASE"/>
    <property type="match status" value="1"/>
</dbReference>
<dbReference type="Pfam" id="PF00248">
    <property type="entry name" value="Aldo_ket_red"/>
    <property type="match status" value="1"/>
</dbReference>
<sequence>MEYRQLGASGLKVPVLSFGTGTFGGGGEFFKAWGNTQVDEASRMVHLCLDAGLTLFDTANVYSQGLSEEILGKAVIGLRDKILLSTKATFKMGEGPNDYGSSRFNLIRSCEDSLRRLNTDYIDIYHMHGFDGNTPVDETLSALDDLVKSGKVRYIACSNFSGWHLMKSLSVSERYGWAKYIAHQAHYSLLSREFEWELMPLGLDQKIGTIVWSPLSAGRLGGKYRRNQAIPSDGRIAQGGGEGPAIPDDLFYGIIDVLDEIAAETEKSVAQVALNWVLQRPTVSNVVIGARNEEQLKQNLGAVGWNLTLQQIKKLDHASEKAPIYPYWHQRNFLPLNPIPDFYNKF</sequence>
<dbReference type="PANTHER" id="PTHR43364">
    <property type="entry name" value="NADH-SPECIFIC METHYLGLYOXAL REDUCTASE-RELATED"/>
    <property type="match status" value="1"/>
</dbReference>